<accession>A0A9K3N093</accession>
<keyword evidence="2" id="KW-1185">Reference proteome</keyword>
<organism evidence="1 2">
    <name type="scientific">Helianthus annuus</name>
    <name type="common">Common sunflower</name>
    <dbReference type="NCBI Taxonomy" id="4232"/>
    <lineage>
        <taxon>Eukaryota</taxon>
        <taxon>Viridiplantae</taxon>
        <taxon>Streptophyta</taxon>
        <taxon>Embryophyta</taxon>
        <taxon>Tracheophyta</taxon>
        <taxon>Spermatophyta</taxon>
        <taxon>Magnoliopsida</taxon>
        <taxon>eudicotyledons</taxon>
        <taxon>Gunneridae</taxon>
        <taxon>Pentapetalae</taxon>
        <taxon>asterids</taxon>
        <taxon>campanulids</taxon>
        <taxon>Asterales</taxon>
        <taxon>Asteraceae</taxon>
        <taxon>Asteroideae</taxon>
        <taxon>Heliantheae alliance</taxon>
        <taxon>Heliantheae</taxon>
        <taxon>Helianthus</taxon>
    </lineage>
</organism>
<proteinExistence type="predicted"/>
<protein>
    <submittedName>
        <fullName evidence="1">Uncharacterized protein</fullName>
    </submittedName>
</protein>
<dbReference type="Proteomes" id="UP000215914">
    <property type="component" value="Unassembled WGS sequence"/>
</dbReference>
<reference evidence="1" key="2">
    <citation type="submission" date="2020-06" db="EMBL/GenBank/DDBJ databases">
        <title>Helianthus annuus Genome sequencing and assembly Release 2.</title>
        <authorList>
            <person name="Gouzy J."/>
            <person name="Langlade N."/>
            <person name="Munos S."/>
        </authorList>
    </citation>
    <scope>NUCLEOTIDE SEQUENCE</scope>
    <source>
        <tissue evidence="1">Leaves</tissue>
    </source>
</reference>
<dbReference type="AlphaFoldDB" id="A0A9K3N093"/>
<evidence type="ECO:0000313" key="1">
    <source>
        <dbReference type="EMBL" id="KAF5781763.1"/>
    </source>
</evidence>
<dbReference type="Gramene" id="mRNA:HanXRQr2_Chr11g0487621">
    <property type="protein sequence ID" value="CDS:HanXRQr2_Chr11g0487621.1"/>
    <property type="gene ID" value="HanXRQr2_Chr11g0487621"/>
</dbReference>
<comment type="caution">
    <text evidence="1">The sequence shown here is derived from an EMBL/GenBank/DDBJ whole genome shotgun (WGS) entry which is preliminary data.</text>
</comment>
<evidence type="ECO:0000313" key="2">
    <source>
        <dbReference type="Proteomes" id="UP000215914"/>
    </source>
</evidence>
<gene>
    <name evidence="1" type="ORF">HanXRQr2_Chr11g0487621</name>
</gene>
<reference evidence="1" key="1">
    <citation type="journal article" date="2017" name="Nature">
        <title>The sunflower genome provides insights into oil metabolism, flowering and Asterid evolution.</title>
        <authorList>
            <person name="Badouin H."/>
            <person name="Gouzy J."/>
            <person name="Grassa C.J."/>
            <person name="Murat F."/>
            <person name="Staton S.E."/>
            <person name="Cottret L."/>
            <person name="Lelandais-Briere C."/>
            <person name="Owens G.L."/>
            <person name="Carrere S."/>
            <person name="Mayjonade B."/>
            <person name="Legrand L."/>
            <person name="Gill N."/>
            <person name="Kane N.C."/>
            <person name="Bowers J.E."/>
            <person name="Hubner S."/>
            <person name="Bellec A."/>
            <person name="Berard A."/>
            <person name="Berges H."/>
            <person name="Blanchet N."/>
            <person name="Boniface M.C."/>
            <person name="Brunel D."/>
            <person name="Catrice O."/>
            <person name="Chaidir N."/>
            <person name="Claudel C."/>
            <person name="Donnadieu C."/>
            <person name="Faraut T."/>
            <person name="Fievet G."/>
            <person name="Helmstetter N."/>
            <person name="King M."/>
            <person name="Knapp S.J."/>
            <person name="Lai Z."/>
            <person name="Le Paslier M.C."/>
            <person name="Lippi Y."/>
            <person name="Lorenzon L."/>
            <person name="Mandel J.R."/>
            <person name="Marage G."/>
            <person name="Marchand G."/>
            <person name="Marquand E."/>
            <person name="Bret-Mestries E."/>
            <person name="Morien E."/>
            <person name="Nambeesan S."/>
            <person name="Nguyen T."/>
            <person name="Pegot-Espagnet P."/>
            <person name="Pouilly N."/>
            <person name="Raftis F."/>
            <person name="Sallet E."/>
            <person name="Schiex T."/>
            <person name="Thomas J."/>
            <person name="Vandecasteele C."/>
            <person name="Vares D."/>
            <person name="Vear F."/>
            <person name="Vautrin S."/>
            <person name="Crespi M."/>
            <person name="Mangin B."/>
            <person name="Burke J.M."/>
            <person name="Salse J."/>
            <person name="Munos S."/>
            <person name="Vincourt P."/>
            <person name="Rieseberg L.H."/>
            <person name="Langlade N.B."/>
        </authorList>
    </citation>
    <scope>NUCLEOTIDE SEQUENCE</scope>
    <source>
        <tissue evidence="1">Leaves</tissue>
    </source>
</reference>
<sequence length="74" mass="8462">MYGKFCHSCIQILTFFSKSKPFGKLIENLIGFSRLIPLFSSIDLFCNTDVARLSRHVTNSRPNTFESLSTMLQI</sequence>
<dbReference type="EMBL" id="MNCJ02000326">
    <property type="protein sequence ID" value="KAF5781763.1"/>
    <property type="molecule type" value="Genomic_DNA"/>
</dbReference>
<name>A0A9K3N093_HELAN</name>